<dbReference type="Proteomes" id="UP000262917">
    <property type="component" value="Unassembled WGS sequence"/>
</dbReference>
<evidence type="ECO:0000313" key="1">
    <source>
        <dbReference type="EMBL" id="RFP60849.1"/>
    </source>
</evidence>
<dbReference type="AlphaFoldDB" id="A0A372DMV5"/>
<reference evidence="1 2" key="1">
    <citation type="submission" date="2018-08" db="EMBL/GenBank/DDBJ databases">
        <title>Lysobacter weifangensis sp. nov., a new member of the family 'Xanthomonadaceae', isolated from soil in a farmland.</title>
        <authorList>
            <person name="Zhao H."/>
        </authorList>
    </citation>
    <scope>NUCLEOTIDE SEQUENCE [LARGE SCALE GENOMIC DNA]</scope>
    <source>
        <strain evidence="1 2">WF-2</strain>
    </source>
</reference>
<accession>A0A372DMV5</accession>
<organism evidence="1 2">
    <name type="scientific">Cognatiluteimonas weifangensis</name>
    <dbReference type="NCBI Taxonomy" id="2303539"/>
    <lineage>
        <taxon>Bacteria</taxon>
        <taxon>Pseudomonadati</taxon>
        <taxon>Pseudomonadota</taxon>
        <taxon>Gammaproteobacteria</taxon>
        <taxon>Lysobacterales</taxon>
        <taxon>Lysobacteraceae</taxon>
        <taxon>Cognatiluteimonas</taxon>
    </lineage>
</organism>
<keyword evidence="2" id="KW-1185">Reference proteome</keyword>
<evidence type="ECO:0000313" key="2">
    <source>
        <dbReference type="Proteomes" id="UP000262917"/>
    </source>
</evidence>
<dbReference type="RefSeq" id="WP_117202457.1">
    <property type="nucleotide sequence ID" value="NZ_JBHTBK010000002.1"/>
</dbReference>
<dbReference type="EMBL" id="QVPD01000005">
    <property type="protein sequence ID" value="RFP60849.1"/>
    <property type="molecule type" value="Genomic_DNA"/>
</dbReference>
<protein>
    <submittedName>
        <fullName evidence="1">Uncharacterized protein</fullName>
    </submittedName>
</protein>
<name>A0A372DMV5_9GAMM</name>
<comment type="caution">
    <text evidence="1">The sequence shown here is derived from an EMBL/GenBank/DDBJ whole genome shotgun (WGS) entry which is preliminary data.</text>
</comment>
<sequence>MKMPAAPLRRGMATSTGAKMDFFEERMAFVFRFGARDRRVLPRDAKVGSGDGDMAMSPAA</sequence>
<gene>
    <name evidence="1" type="ORF">D0Y53_06840</name>
</gene>
<proteinExistence type="predicted"/>